<dbReference type="Proteomes" id="UP001287282">
    <property type="component" value="Unassembled WGS sequence"/>
</dbReference>
<organism evidence="4 5">
    <name type="scientific">Alkalihalophilus lindianensis</name>
    <dbReference type="NCBI Taxonomy" id="1630542"/>
    <lineage>
        <taxon>Bacteria</taxon>
        <taxon>Bacillati</taxon>
        <taxon>Bacillota</taxon>
        <taxon>Bacilli</taxon>
        <taxon>Bacillales</taxon>
        <taxon>Bacillaceae</taxon>
        <taxon>Alkalihalophilus</taxon>
    </lineage>
</organism>
<keyword evidence="3" id="KW-0732">Signal</keyword>
<sequence>MVRKSLFLFGILLLSLLVACGSNESSGEVADEAAEGQTDNDSSETSIDYPTQTINMIVPWGAGGDTDVINRITNEYLSEELDGVNFVVTNIGGGGGSIGAQEALNEDPDGYTLLAGHDSIGLSELMGNTSFSYFDFEPVALLTSASQIIATSVHNDWDSMEDVVEQLKDDPGSISFGAAFGSTSHTLPLGIEDAADVKFNIVNYEGTSQRTTALLGNHVHLGATTIPAAQEYIKADQLKLLGISSPERNPSLPDVPTLIEQGIDAVNATNRGYFFPKDTPQEIVEIMSDAIGRVAENPEYIAQMEEMGVEVVYKPHDEYSEYLETSNDYLAEMLERQGIVDQ</sequence>
<dbReference type="EMBL" id="JAWJBA010000002">
    <property type="protein sequence ID" value="MDV2684451.1"/>
    <property type="molecule type" value="Genomic_DNA"/>
</dbReference>
<dbReference type="RefSeq" id="WP_317121681.1">
    <property type="nucleotide sequence ID" value="NZ_JAWJBA010000002.1"/>
</dbReference>
<gene>
    <name evidence="4" type="ORF">RYX56_08715</name>
</gene>
<feature type="compositionally biased region" description="Polar residues" evidence="2">
    <location>
        <begin position="37"/>
        <end position="48"/>
    </location>
</feature>
<feature type="region of interest" description="Disordered" evidence="2">
    <location>
        <begin position="29"/>
        <end position="48"/>
    </location>
</feature>
<evidence type="ECO:0000256" key="3">
    <source>
        <dbReference type="SAM" id="SignalP"/>
    </source>
</evidence>
<evidence type="ECO:0000256" key="1">
    <source>
        <dbReference type="ARBA" id="ARBA00006987"/>
    </source>
</evidence>
<dbReference type="Gene3D" id="3.40.190.10">
    <property type="entry name" value="Periplasmic binding protein-like II"/>
    <property type="match status" value="1"/>
</dbReference>
<feature type="chain" id="PRO_5046040017" evidence="3">
    <location>
        <begin position="20"/>
        <end position="342"/>
    </location>
</feature>
<dbReference type="PANTHER" id="PTHR42928:SF5">
    <property type="entry name" value="BLR1237 PROTEIN"/>
    <property type="match status" value="1"/>
</dbReference>
<reference evidence="4 5" key="1">
    <citation type="submission" date="2023-10" db="EMBL/GenBank/DDBJ databases">
        <title>Screening of Alkalihalobacillus lindianensis BZ-TG-R113 and Its Alleviation of Salt Stress on Rapeseed Growth.</title>
        <authorList>
            <person name="Zhao B."/>
            <person name="Guo T."/>
        </authorList>
    </citation>
    <scope>NUCLEOTIDE SEQUENCE [LARGE SCALE GENOMIC DNA]</scope>
    <source>
        <strain evidence="4 5">BZ-TG-R113</strain>
    </source>
</reference>
<protein>
    <submittedName>
        <fullName evidence="4">Tripartite tricarboxylate transporter substrate binding protein</fullName>
    </submittedName>
</protein>
<keyword evidence="5" id="KW-1185">Reference proteome</keyword>
<accession>A0ABU3X994</accession>
<evidence type="ECO:0000313" key="5">
    <source>
        <dbReference type="Proteomes" id="UP001287282"/>
    </source>
</evidence>
<dbReference type="PANTHER" id="PTHR42928">
    <property type="entry name" value="TRICARBOXYLATE-BINDING PROTEIN"/>
    <property type="match status" value="1"/>
</dbReference>
<dbReference type="CDD" id="cd07012">
    <property type="entry name" value="PBP2_Bug_TTT"/>
    <property type="match status" value="1"/>
</dbReference>
<name>A0ABU3X994_9BACI</name>
<feature type="signal peptide" evidence="3">
    <location>
        <begin position="1"/>
        <end position="19"/>
    </location>
</feature>
<comment type="caution">
    <text evidence="4">The sequence shown here is derived from an EMBL/GenBank/DDBJ whole genome shotgun (WGS) entry which is preliminary data.</text>
</comment>
<evidence type="ECO:0000313" key="4">
    <source>
        <dbReference type="EMBL" id="MDV2684451.1"/>
    </source>
</evidence>
<dbReference type="InterPro" id="IPR042100">
    <property type="entry name" value="Bug_dom1"/>
</dbReference>
<comment type="similarity">
    <text evidence="1">Belongs to the UPF0065 (bug) family.</text>
</comment>
<evidence type="ECO:0000256" key="2">
    <source>
        <dbReference type="SAM" id="MobiDB-lite"/>
    </source>
</evidence>
<proteinExistence type="inferred from homology"/>
<dbReference type="PIRSF" id="PIRSF017082">
    <property type="entry name" value="YflP"/>
    <property type="match status" value="1"/>
</dbReference>
<dbReference type="InterPro" id="IPR005064">
    <property type="entry name" value="BUG"/>
</dbReference>
<dbReference type="SUPFAM" id="SSF53850">
    <property type="entry name" value="Periplasmic binding protein-like II"/>
    <property type="match status" value="1"/>
</dbReference>
<dbReference type="Gene3D" id="3.40.190.150">
    <property type="entry name" value="Bordetella uptake gene, domain 1"/>
    <property type="match status" value="1"/>
</dbReference>
<dbReference type="PROSITE" id="PS51257">
    <property type="entry name" value="PROKAR_LIPOPROTEIN"/>
    <property type="match status" value="1"/>
</dbReference>
<dbReference type="Pfam" id="PF03401">
    <property type="entry name" value="TctC"/>
    <property type="match status" value="1"/>
</dbReference>